<accession>A0A0S4L442</accession>
<name>A0A0S4L442_9BACT</name>
<proteinExistence type="predicted"/>
<dbReference type="Proteomes" id="UP000199032">
    <property type="component" value="Unassembled WGS sequence"/>
</dbReference>
<feature type="transmembrane region" description="Helical" evidence="1">
    <location>
        <begin position="34"/>
        <end position="57"/>
    </location>
</feature>
<keyword evidence="3" id="KW-1185">Reference proteome</keyword>
<sequence length="166" mass="17716">MKALLYSVIIVGIVPIQSVLLPHLTLWGVKPDLGVVAVCLIGLINGELDGLLVGMAIGWALSLFSAQDVLTGAILKGGLGLAAGLAGRQMVYLSPLVLVLGLLAVSCLIGLVTPFVLRLNAQQDLWWAVWNVVLPQACLDAVIGGAIYWLLWSQFNIEQLMSESRM</sequence>
<feature type="transmembrane region" description="Helical" evidence="1">
    <location>
        <begin position="92"/>
        <end position="117"/>
    </location>
</feature>
<dbReference type="RefSeq" id="WP_090742256.1">
    <property type="nucleotide sequence ID" value="NZ_CZQA01000001.1"/>
</dbReference>
<gene>
    <name evidence="2" type="ORF">COMA1_10115</name>
</gene>
<keyword evidence="1" id="KW-0472">Membrane</keyword>
<dbReference type="STRING" id="1742972.COMA1_10115"/>
<organism evidence="2 3">
    <name type="scientific">Candidatus Nitrospira nitrosa</name>
    <dbReference type="NCBI Taxonomy" id="1742972"/>
    <lineage>
        <taxon>Bacteria</taxon>
        <taxon>Pseudomonadati</taxon>
        <taxon>Nitrospirota</taxon>
        <taxon>Nitrospiria</taxon>
        <taxon>Nitrospirales</taxon>
        <taxon>Nitrospiraceae</taxon>
        <taxon>Nitrospira</taxon>
    </lineage>
</organism>
<feature type="transmembrane region" description="Helical" evidence="1">
    <location>
        <begin position="129"/>
        <end position="151"/>
    </location>
</feature>
<protein>
    <submittedName>
        <fullName evidence="2">Putative Cell shape-determining protein MreD</fullName>
    </submittedName>
</protein>
<feature type="transmembrane region" description="Helical" evidence="1">
    <location>
        <begin position="69"/>
        <end position="86"/>
    </location>
</feature>
<dbReference type="OrthoDB" id="9800448at2"/>
<reference evidence="2 3" key="1">
    <citation type="submission" date="2015-10" db="EMBL/GenBank/DDBJ databases">
        <authorList>
            <person name="Gilbert D.G."/>
        </authorList>
    </citation>
    <scope>NUCLEOTIDE SEQUENCE [LARGE SCALE GENOMIC DNA]</scope>
    <source>
        <strain evidence="2">COMA1</strain>
    </source>
</reference>
<evidence type="ECO:0000313" key="3">
    <source>
        <dbReference type="Proteomes" id="UP000199032"/>
    </source>
</evidence>
<evidence type="ECO:0000313" key="2">
    <source>
        <dbReference type="EMBL" id="CUS31450.1"/>
    </source>
</evidence>
<evidence type="ECO:0000256" key="1">
    <source>
        <dbReference type="SAM" id="Phobius"/>
    </source>
</evidence>
<keyword evidence="1" id="KW-1133">Transmembrane helix</keyword>
<dbReference type="EMBL" id="CZQA01000001">
    <property type="protein sequence ID" value="CUS31450.1"/>
    <property type="molecule type" value="Genomic_DNA"/>
</dbReference>
<keyword evidence="1" id="KW-0812">Transmembrane</keyword>
<dbReference type="AlphaFoldDB" id="A0A0S4L442"/>